<organism evidence="1 2">
    <name type="scientific">Caerostris extrusa</name>
    <name type="common">Bark spider</name>
    <name type="synonym">Caerostris bankana</name>
    <dbReference type="NCBI Taxonomy" id="172846"/>
    <lineage>
        <taxon>Eukaryota</taxon>
        <taxon>Metazoa</taxon>
        <taxon>Ecdysozoa</taxon>
        <taxon>Arthropoda</taxon>
        <taxon>Chelicerata</taxon>
        <taxon>Arachnida</taxon>
        <taxon>Araneae</taxon>
        <taxon>Araneomorphae</taxon>
        <taxon>Entelegynae</taxon>
        <taxon>Araneoidea</taxon>
        <taxon>Araneidae</taxon>
        <taxon>Caerostris</taxon>
    </lineage>
</organism>
<evidence type="ECO:0000313" key="1">
    <source>
        <dbReference type="EMBL" id="GIY63587.1"/>
    </source>
</evidence>
<dbReference type="Proteomes" id="UP001054945">
    <property type="component" value="Unassembled WGS sequence"/>
</dbReference>
<protein>
    <submittedName>
        <fullName evidence="1">Uncharacterized protein</fullName>
    </submittedName>
</protein>
<comment type="caution">
    <text evidence="1">The sequence shown here is derived from an EMBL/GenBank/DDBJ whole genome shotgun (WGS) entry which is preliminary data.</text>
</comment>
<evidence type="ECO:0000313" key="2">
    <source>
        <dbReference type="Proteomes" id="UP001054945"/>
    </source>
</evidence>
<dbReference type="AlphaFoldDB" id="A0AAV4V076"/>
<gene>
    <name evidence="1" type="ORF">CEXT_452831</name>
</gene>
<keyword evidence="2" id="KW-1185">Reference proteome</keyword>
<name>A0AAV4V076_CAEEX</name>
<reference evidence="1 2" key="1">
    <citation type="submission" date="2021-06" db="EMBL/GenBank/DDBJ databases">
        <title>Caerostris extrusa draft genome.</title>
        <authorList>
            <person name="Kono N."/>
            <person name="Arakawa K."/>
        </authorList>
    </citation>
    <scope>NUCLEOTIDE SEQUENCE [LARGE SCALE GENOMIC DNA]</scope>
</reference>
<accession>A0AAV4V076</accession>
<proteinExistence type="predicted"/>
<sequence length="90" mass="10658">MIKIVCLSKHVDLSNFPIKWHLCRVVGEGSRRRYLFQKLPYRCRCRCDTCQTRCPLTCEKYPSDIASSFDHSANDERKTVMKHVTLPFHR</sequence>
<dbReference type="EMBL" id="BPLR01013761">
    <property type="protein sequence ID" value="GIY63587.1"/>
    <property type="molecule type" value="Genomic_DNA"/>
</dbReference>